<reference evidence="5 6" key="1">
    <citation type="submission" date="2024-02" db="EMBL/GenBank/DDBJ databases">
        <title>A novel Wenzhouxiangellaceae bacterium, isolated from coastal sediments.</title>
        <authorList>
            <person name="Du Z.-J."/>
            <person name="Ye Y.-Q."/>
            <person name="Zhang X.-Y."/>
        </authorList>
    </citation>
    <scope>NUCLEOTIDE SEQUENCE [LARGE SCALE GENOMIC DNA]</scope>
    <source>
        <strain evidence="5 6">CH-27</strain>
    </source>
</reference>
<comment type="caution">
    <text evidence="5">The sequence shown here is derived from an EMBL/GenBank/DDBJ whole genome shotgun (WGS) entry which is preliminary data.</text>
</comment>
<keyword evidence="6" id="KW-1185">Reference proteome</keyword>
<feature type="signal peptide" evidence="2">
    <location>
        <begin position="1"/>
        <end position="21"/>
    </location>
</feature>
<dbReference type="GO" id="GO:0030313">
    <property type="term" value="C:cell envelope"/>
    <property type="evidence" value="ECO:0007669"/>
    <property type="project" value="TreeGrafter"/>
</dbReference>
<dbReference type="GO" id="GO:0015679">
    <property type="term" value="P:plasma membrane copper ion transport"/>
    <property type="evidence" value="ECO:0007669"/>
    <property type="project" value="TreeGrafter"/>
</dbReference>
<organism evidence="5 6">
    <name type="scientific">Elongatibacter sediminis</name>
    <dbReference type="NCBI Taxonomy" id="3119006"/>
    <lineage>
        <taxon>Bacteria</taxon>
        <taxon>Pseudomonadati</taxon>
        <taxon>Pseudomonadota</taxon>
        <taxon>Gammaproteobacteria</taxon>
        <taxon>Chromatiales</taxon>
        <taxon>Wenzhouxiangellaceae</taxon>
        <taxon>Elongatibacter</taxon>
    </lineage>
</organism>
<proteinExistence type="predicted"/>
<dbReference type="EMBL" id="JAZHOG010000001">
    <property type="protein sequence ID" value="MEJ8566524.1"/>
    <property type="molecule type" value="Genomic_DNA"/>
</dbReference>
<dbReference type="AlphaFoldDB" id="A0AAW9RCA2"/>
<dbReference type="Pfam" id="PF25975">
    <property type="entry name" value="CzcB_C"/>
    <property type="match status" value="1"/>
</dbReference>
<dbReference type="InterPro" id="IPR058649">
    <property type="entry name" value="CzcB_C"/>
</dbReference>
<dbReference type="InterPro" id="IPR058647">
    <property type="entry name" value="BSH_CzcB-like"/>
</dbReference>
<feature type="domain" description="CzcB-like C-terminal circularly permuted SH3-like" evidence="4">
    <location>
        <begin position="291"/>
        <end position="351"/>
    </location>
</feature>
<dbReference type="PANTHER" id="PTHR30097">
    <property type="entry name" value="CATION EFFLUX SYSTEM PROTEIN CUSB"/>
    <property type="match status" value="1"/>
</dbReference>
<dbReference type="PANTHER" id="PTHR30097:SF4">
    <property type="entry name" value="SLR6042 PROTEIN"/>
    <property type="match status" value="1"/>
</dbReference>
<feature type="chain" id="PRO_5043925660" evidence="2">
    <location>
        <begin position="22"/>
        <end position="363"/>
    </location>
</feature>
<dbReference type="RefSeq" id="WP_354693841.1">
    <property type="nucleotide sequence ID" value="NZ_JAZHOG010000001.1"/>
</dbReference>
<keyword evidence="1" id="KW-0813">Transport</keyword>
<gene>
    <name evidence="5" type="ORF">V3330_02695</name>
</gene>
<name>A0AAW9RCA2_9GAMM</name>
<sequence>MKWINPLALTALLLPAGVLGAADLQVAVDEQRLLDIQVDPVSALAEAGTAELTLRVRFAPDGEWVIKTPLPGIVQRVHVQKGDHVSPGDPLLVVRSAEGVTLQRDFLKARADLTLQRSTLERDLKLAEAGSISERRLQETRYNHDAAEAEFSGLRGRLMLVGFTEKDLQRLVAGTQIGPDITIRAPCDAVVLDRPVMLGDQLEGSEMLAHLGQPGKLMLQGSLANAVAARLAEGAVLEWLEGDSVADVVFMSDVIDPQTQTVQIRARPRDPYGLVPGQLTRWRVLSGGSLLAVPSRSVVKLDGRDVVFLAVPGGFDIREVDVRNTGTGSWIVLSGLEPGDRIAARGTAVLKGMSLGMGGGDGP</sequence>
<dbReference type="Gene3D" id="1.10.287.470">
    <property type="entry name" value="Helix hairpin bin"/>
    <property type="match status" value="1"/>
</dbReference>
<dbReference type="Gene3D" id="2.40.50.100">
    <property type="match status" value="1"/>
</dbReference>
<evidence type="ECO:0000313" key="6">
    <source>
        <dbReference type="Proteomes" id="UP001359886"/>
    </source>
</evidence>
<keyword evidence="2" id="KW-0732">Signal</keyword>
<dbReference type="InterPro" id="IPR051909">
    <property type="entry name" value="MFP_Cation_Efflux"/>
</dbReference>
<protein>
    <submittedName>
        <fullName evidence="5">Efflux RND transporter periplasmic adaptor subunit</fullName>
    </submittedName>
</protein>
<evidence type="ECO:0000259" key="3">
    <source>
        <dbReference type="Pfam" id="PF25973"/>
    </source>
</evidence>
<evidence type="ECO:0000313" key="5">
    <source>
        <dbReference type="EMBL" id="MEJ8566524.1"/>
    </source>
</evidence>
<dbReference type="Proteomes" id="UP001359886">
    <property type="component" value="Unassembled WGS sequence"/>
</dbReference>
<feature type="domain" description="CzcB-like barrel-sandwich hybrid" evidence="3">
    <location>
        <begin position="66"/>
        <end position="206"/>
    </location>
</feature>
<evidence type="ECO:0000256" key="1">
    <source>
        <dbReference type="ARBA" id="ARBA00022448"/>
    </source>
</evidence>
<evidence type="ECO:0000256" key="2">
    <source>
        <dbReference type="SAM" id="SignalP"/>
    </source>
</evidence>
<accession>A0AAW9RCA2</accession>
<evidence type="ECO:0000259" key="4">
    <source>
        <dbReference type="Pfam" id="PF25975"/>
    </source>
</evidence>
<dbReference type="GO" id="GO:0060003">
    <property type="term" value="P:copper ion export"/>
    <property type="evidence" value="ECO:0007669"/>
    <property type="project" value="TreeGrafter"/>
</dbReference>
<dbReference type="Pfam" id="PF25973">
    <property type="entry name" value="BSH_CzcB"/>
    <property type="match status" value="1"/>
</dbReference>
<dbReference type="Gene3D" id="2.40.420.20">
    <property type="match status" value="1"/>
</dbReference>
<dbReference type="SUPFAM" id="SSF111369">
    <property type="entry name" value="HlyD-like secretion proteins"/>
    <property type="match status" value="1"/>
</dbReference>